<dbReference type="OrthoDB" id="185175at2759"/>
<keyword evidence="1" id="KW-0343">GTPase activation</keyword>
<organism evidence="4 5">
    <name type="scientific">Ceratopteris richardii</name>
    <name type="common">Triangle waterfern</name>
    <dbReference type="NCBI Taxonomy" id="49495"/>
    <lineage>
        <taxon>Eukaryota</taxon>
        <taxon>Viridiplantae</taxon>
        <taxon>Streptophyta</taxon>
        <taxon>Embryophyta</taxon>
        <taxon>Tracheophyta</taxon>
        <taxon>Polypodiopsida</taxon>
        <taxon>Polypodiidae</taxon>
        <taxon>Polypodiales</taxon>
        <taxon>Pteridineae</taxon>
        <taxon>Pteridaceae</taxon>
        <taxon>Parkerioideae</taxon>
        <taxon>Ceratopteris</taxon>
    </lineage>
</organism>
<evidence type="ECO:0000313" key="4">
    <source>
        <dbReference type="EMBL" id="KAH7299076.1"/>
    </source>
</evidence>
<dbReference type="Pfam" id="PF00620">
    <property type="entry name" value="RhoGAP"/>
    <property type="match status" value="1"/>
</dbReference>
<evidence type="ECO:0000313" key="5">
    <source>
        <dbReference type="Proteomes" id="UP000825935"/>
    </source>
</evidence>
<dbReference type="InterPro" id="IPR008936">
    <property type="entry name" value="Rho_GTPase_activation_prot"/>
</dbReference>
<comment type="caution">
    <text evidence="4">The sequence shown here is derived from an EMBL/GenBank/DDBJ whole genome shotgun (WGS) entry which is preliminary data.</text>
</comment>
<evidence type="ECO:0000256" key="1">
    <source>
        <dbReference type="ARBA" id="ARBA00022468"/>
    </source>
</evidence>
<protein>
    <submittedName>
        <fullName evidence="4">Uncharacterized protein</fullName>
    </submittedName>
</protein>
<dbReference type="InterPro" id="IPR044785">
    <property type="entry name" value="RopGAP1-5"/>
</dbReference>
<dbReference type="Gene3D" id="1.10.555.10">
    <property type="entry name" value="Rho GTPase activation protein"/>
    <property type="match status" value="1"/>
</dbReference>
<feature type="domain" description="Rho-GAP" evidence="3">
    <location>
        <begin position="154"/>
        <end position="336"/>
    </location>
</feature>
<name>A0A8T2RRI6_CERRI</name>
<keyword evidence="5" id="KW-1185">Reference proteome</keyword>
<dbReference type="InterPro" id="IPR000095">
    <property type="entry name" value="CRIB_dom"/>
</dbReference>
<dbReference type="PANTHER" id="PTHR23177:SF35">
    <property type="entry name" value="RHO GTPASE-ACTIVATING PROTEIN GACA"/>
    <property type="match status" value="1"/>
</dbReference>
<dbReference type="GO" id="GO:0005096">
    <property type="term" value="F:GTPase activator activity"/>
    <property type="evidence" value="ECO:0007669"/>
    <property type="project" value="UniProtKB-KW"/>
</dbReference>
<gene>
    <name evidence="4" type="ORF">KP509_25G071600</name>
</gene>
<reference evidence="4" key="1">
    <citation type="submission" date="2021-08" db="EMBL/GenBank/DDBJ databases">
        <title>WGS assembly of Ceratopteris richardii.</title>
        <authorList>
            <person name="Marchant D.B."/>
            <person name="Chen G."/>
            <person name="Jenkins J."/>
            <person name="Shu S."/>
            <person name="Leebens-Mack J."/>
            <person name="Grimwood J."/>
            <person name="Schmutz J."/>
            <person name="Soltis P."/>
            <person name="Soltis D."/>
            <person name="Chen Z.-H."/>
        </authorList>
    </citation>
    <scope>NUCLEOTIDE SEQUENCE</scope>
    <source>
        <strain evidence="4">Whitten #5841</strain>
        <tissue evidence="4">Leaf</tissue>
    </source>
</reference>
<accession>A0A8T2RRI6</accession>
<dbReference type="SMART" id="SM00285">
    <property type="entry name" value="PBD"/>
    <property type="match status" value="1"/>
</dbReference>
<dbReference type="CDD" id="cd00159">
    <property type="entry name" value="RhoGAP"/>
    <property type="match status" value="1"/>
</dbReference>
<evidence type="ECO:0000259" key="3">
    <source>
        <dbReference type="PROSITE" id="PS50238"/>
    </source>
</evidence>
<evidence type="ECO:0000259" key="2">
    <source>
        <dbReference type="PROSITE" id="PS50108"/>
    </source>
</evidence>
<sequence length="446" mass="49206">MTEIFTSRNHCQQAAHDLEFSPRQSMVVNVDSDEVIGSPGSSVSIGSPNILPPLINFNCKNDHRPIQRHHSRRGHAELSLLALIVEALRRSGLTCQGSVDDINIEIGRPTNVRHVTHVTFDRFNGFLGLPVEFQMEVPRRVPSASASVFGVSAESMQCSYDRRGNSVPTILLLLQEKLYEQGGLKAEGVFRINAENGQEEYVREQISHGIVPYGIDVHCLAGLIKAWFRELPSGVLDSLSPEQVMHCNTEEQALALVKTLPPMQGSLLDWGINLMADVVQEERFNKMNAHNIAMVFAPNMTQMSDPLTALMHAVQVMNLLKALILRTIRDRKEALLEPGPAYSCINPPTGTGHANASREAPFGLSSASTDEYDGLPVIGAKEIFLKSLDRKHIMNGLKPLRNSEEMLSRKLHYAHDFSLDADLSTDGESGNHGLFSKVSNSFRNAG</sequence>
<dbReference type="Pfam" id="PF00786">
    <property type="entry name" value="PBD"/>
    <property type="match status" value="1"/>
</dbReference>
<dbReference type="Proteomes" id="UP000825935">
    <property type="component" value="Chromosome 25"/>
</dbReference>
<dbReference type="PROSITE" id="PS50238">
    <property type="entry name" value="RHOGAP"/>
    <property type="match status" value="1"/>
</dbReference>
<dbReference type="InterPro" id="IPR000198">
    <property type="entry name" value="RhoGAP_dom"/>
</dbReference>
<dbReference type="Gene3D" id="3.90.810.10">
    <property type="entry name" value="CRIB domain"/>
    <property type="match status" value="1"/>
</dbReference>
<dbReference type="PROSITE" id="PS50108">
    <property type="entry name" value="CRIB"/>
    <property type="match status" value="1"/>
</dbReference>
<dbReference type="EMBL" id="CM035430">
    <property type="protein sequence ID" value="KAH7299076.1"/>
    <property type="molecule type" value="Genomic_DNA"/>
</dbReference>
<dbReference type="GO" id="GO:0007165">
    <property type="term" value="P:signal transduction"/>
    <property type="evidence" value="ECO:0007669"/>
    <property type="project" value="InterPro"/>
</dbReference>
<dbReference type="FunFam" id="1.10.555.10:FF:000046">
    <property type="entry name" value="Rho GTPase-activating protein 5"/>
    <property type="match status" value="1"/>
</dbReference>
<proteinExistence type="predicted"/>
<dbReference type="AlphaFoldDB" id="A0A8T2RRI6"/>
<dbReference type="PANTHER" id="PTHR23177">
    <property type="entry name" value="MKIAA1688 PROTEIN"/>
    <property type="match status" value="1"/>
</dbReference>
<dbReference type="SUPFAM" id="SSF48350">
    <property type="entry name" value="GTPase activation domain, GAP"/>
    <property type="match status" value="1"/>
</dbReference>
<dbReference type="InterPro" id="IPR036936">
    <property type="entry name" value="CRIB_dom_sf"/>
</dbReference>
<feature type="domain" description="CRIB" evidence="2">
    <location>
        <begin position="106"/>
        <end position="119"/>
    </location>
</feature>
<dbReference type="SMART" id="SM00324">
    <property type="entry name" value="RhoGAP"/>
    <property type="match status" value="1"/>
</dbReference>